<dbReference type="Proteomes" id="UP000717996">
    <property type="component" value="Unassembled WGS sequence"/>
</dbReference>
<comment type="caution">
    <text evidence="2">The sequence shown here is derived from an EMBL/GenBank/DDBJ whole genome shotgun (WGS) entry which is preliminary data.</text>
</comment>
<proteinExistence type="predicted"/>
<dbReference type="EMBL" id="JAANIT010012816">
    <property type="protein sequence ID" value="KAG1522389.1"/>
    <property type="molecule type" value="Genomic_DNA"/>
</dbReference>
<name>A0A9P6XL93_RHIOR</name>
<dbReference type="AlphaFoldDB" id="A0A9P6XL93"/>
<protein>
    <submittedName>
        <fullName evidence="2">Uncharacterized protein</fullName>
    </submittedName>
</protein>
<evidence type="ECO:0000313" key="3">
    <source>
        <dbReference type="Proteomes" id="UP000717996"/>
    </source>
</evidence>
<gene>
    <name evidence="2" type="ORF">G6F51_014608</name>
</gene>
<sequence>MERLASKVRWSGIPSDSEPSVGATICGGAGAAMASTPCWEKAAIARGMCSADVTSNTLPIPRDFNVSSVRAALS</sequence>
<evidence type="ECO:0000313" key="2">
    <source>
        <dbReference type="EMBL" id="KAG1522389.1"/>
    </source>
</evidence>
<accession>A0A9P6XL93</accession>
<reference evidence="2" key="1">
    <citation type="journal article" date="2020" name="Microb. Genom.">
        <title>Genetic diversity of clinical and environmental Mucorales isolates obtained from an investigation of mucormycosis cases among solid organ transplant recipients.</title>
        <authorList>
            <person name="Nguyen M.H."/>
            <person name="Kaul D."/>
            <person name="Muto C."/>
            <person name="Cheng S.J."/>
            <person name="Richter R.A."/>
            <person name="Bruno V.M."/>
            <person name="Liu G."/>
            <person name="Beyhan S."/>
            <person name="Sundermann A.J."/>
            <person name="Mounaud S."/>
            <person name="Pasculle A.W."/>
            <person name="Nierman W.C."/>
            <person name="Driscoll E."/>
            <person name="Cumbie R."/>
            <person name="Clancy C.J."/>
            <person name="Dupont C.L."/>
        </authorList>
    </citation>
    <scope>NUCLEOTIDE SEQUENCE</scope>
    <source>
        <strain evidence="2">GL16</strain>
    </source>
</reference>
<feature type="region of interest" description="Disordered" evidence="1">
    <location>
        <begin position="1"/>
        <end position="20"/>
    </location>
</feature>
<evidence type="ECO:0000256" key="1">
    <source>
        <dbReference type="SAM" id="MobiDB-lite"/>
    </source>
</evidence>
<organism evidence="2 3">
    <name type="scientific">Rhizopus oryzae</name>
    <name type="common">Mucormycosis agent</name>
    <name type="synonym">Rhizopus arrhizus var. delemar</name>
    <dbReference type="NCBI Taxonomy" id="64495"/>
    <lineage>
        <taxon>Eukaryota</taxon>
        <taxon>Fungi</taxon>
        <taxon>Fungi incertae sedis</taxon>
        <taxon>Mucoromycota</taxon>
        <taxon>Mucoromycotina</taxon>
        <taxon>Mucoromycetes</taxon>
        <taxon>Mucorales</taxon>
        <taxon>Mucorineae</taxon>
        <taxon>Rhizopodaceae</taxon>
        <taxon>Rhizopus</taxon>
    </lineage>
</organism>